<dbReference type="EMBL" id="JAAVJI010000006">
    <property type="protein sequence ID" value="NJP01752.1"/>
    <property type="molecule type" value="Genomic_DNA"/>
</dbReference>
<evidence type="ECO:0000256" key="2">
    <source>
        <dbReference type="SAM" id="SignalP"/>
    </source>
</evidence>
<reference evidence="3 4" key="1">
    <citation type="submission" date="2020-03" db="EMBL/GenBank/DDBJ databases">
        <authorList>
            <person name="Wang L."/>
            <person name="He N."/>
            <person name="Li Y."/>
            <person name="Fang Y."/>
            <person name="Zhang F."/>
        </authorList>
    </citation>
    <scope>NUCLEOTIDE SEQUENCE [LARGE SCALE GENOMIC DNA]</scope>
    <source>
        <strain evidence="4">hsmgli-8</strain>
    </source>
</reference>
<feature type="chain" id="PRO_5045067194" description="DUF4398 domain-containing protein" evidence="2">
    <location>
        <begin position="21"/>
        <end position="84"/>
    </location>
</feature>
<proteinExistence type="predicted"/>
<keyword evidence="2" id="KW-0732">Signal</keyword>
<evidence type="ECO:0008006" key="5">
    <source>
        <dbReference type="Google" id="ProtNLM"/>
    </source>
</evidence>
<comment type="caution">
    <text evidence="3">The sequence shown here is derived from an EMBL/GenBank/DDBJ whole genome shotgun (WGS) entry which is preliminary data.</text>
</comment>
<dbReference type="RefSeq" id="WP_168084322.1">
    <property type="nucleotide sequence ID" value="NZ_JAAVJI010000006.1"/>
</dbReference>
<protein>
    <recommendedName>
        <fullName evidence="5">DUF4398 domain-containing protein</fullName>
    </recommendedName>
</protein>
<dbReference type="Proteomes" id="UP000746535">
    <property type="component" value="Unassembled WGS sequence"/>
</dbReference>
<name>A0ABX0YEQ7_9PSED</name>
<gene>
    <name evidence="3" type="ORF">HBH25_12935</name>
</gene>
<evidence type="ECO:0000256" key="1">
    <source>
        <dbReference type="SAM" id="MobiDB-lite"/>
    </source>
</evidence>
<evidence type="ECO:0000313" key="3">
    <source>
        <dbReference type="EMBL" id="NJP01752.1"/>
    </source>
</evidence>
<accession>A0ABX0YEQ7</accession>
<evidence type="ECO:0000313" key="4">
    <source>
        <dbReference type="Proteomes" id="UP000746535"/>
    </source>
</evidence>
<dbReference type="PROSITE" id="PS51257">
    <property type="entry name" value="PROKAR_LIPOPROTEIN"/>
    <property type="match status" value="1"/>
</dbReference>
<sequence length="84" mass="9180">MKRSMLLASLIALAMLTGCATSSPESRGYSNEERFELSLEALNRQALPYEQYMQARARLVRGQDAEASNLAQQGASVSPEGRDS</sequence>
<feature type="signal peptide" evidence="2">
    <location>
        <begin position="1"/>
        <end position="20"/>
    </location>
</feature>
<feature type="region of interest" description="Disordered" evidence="1">
    <location>
        <begin position="63"/>
        <end position="84"/>
    </location>
</feature>
<organism evidence="3 4">
    <name type="scientific">Pseudomonas quercus</name>
    <dbReference type="NCBI Taxonomy" id="2722792"/>
    <lineage>
        <taxon>Bacteria</taxon>
        <taxon>Pseudomonadati</taxon>
        <taxon>Pseudomonadota</taxon>
        <taxon>Gammaproteobacteria</taxon>
        <taxon>Pseudomonadales</taxon>
        <taxon>Pseudomonadaceae</taxon>
        <taxon>Pseudomonas</taxon>
    </lineage>
</organism>
<keyword evidence="4" id="KW-1185">Reference proteome</keyword>